<organism evidence="1 2">
    <name type="scientific">Leucogyrophana mollusca</name>
    <dbReference type="NCBI Taxonomy" id="85980"/>
    <lineage>
        <taxon>Eukaryota</taxon>
        <taxon>Fungi</taxon>
        <taxon>Dikarya</taxon>
        <taxon>Basidiomycota</taxon>
        <taxon>Agaricomycotina</taxon>
        <taxon>Agaricomycetes</taxon>
        <taxon>Agaricomycetidae</taxon>
        <taxon>Boletales</taxon>
        <taxon>Boletales incertae sedis</taxon>
        <taxon>Leucogyrophana</taxon>
    </lineage>
</organism>
<reference evidence="1" key="1">
    <citation type="journal article" date="2021" name="New Phytol.">
        <title>Evolutionary innovations through gain and loss of genes in the ectomycorrhizal Boletales.</title>
        <authorList>
            <person name="Wu G."/>
            <person name="Miyauchi S."/>
            <person name="Morin E."/>
            <person name="Kuo A."/>
            <person name="Drula E."/>
            <person name="Varga T."/>
            <person name="Kohler A."/>
            <person name="Feng B."/>
            <person name="Cao Y."/>
            <person name="Lipzen A."/>
            <person name="Daum C."/>
            <person name="Hundley H."/>
            <person name="Pangilinan J."/>
            <person name="Johnson J."/>
            <person name="Barry K."/>
            <person name="LaButti K."/>
            <person name="Ng V."/>
            <person name="Ahrendt S."/>
            <person name="Min B."/>
            <person name="Choi I.G."/>
            <person name="Park H."/>
            <person name="Plett J.M."/>
            <person name="Magnuson J."/>
            <person name="Spatafora J.W."/>
            <person name="Nagy L.G."/>
            <person name="Henrissat B."/>
            <person name="Grigoriev I.V."/>
            <person name="Yang Z.L."/>
            <person name="Xu J."/>
            <person name="Martin F.M."/>
        </authorList>
    </citation>
    <scope>NUCLEOTIDE SEQUENCE</scope>
    <source>
        <strain evidence="1">KUC20120723A-06</strain>
    </source>
</reference>
<accession>A0ACB8B6T9</accession>
<evidence type="ECO:0000313" key="2">
    <source>
        <dbReference type="Proteomes" id="UP000790709"/>
    </source>
</evidence>
<sequence length="124" mass="14649">MVWMTGGYLLELPEAKAWAQRKYPDMEFGVDVLIPNFINRYFRAHRMFPACIAVDWHGQNKAYFMTHGKVDPYATKKKHRHFREDARAQGVRKMLFVDFEDEFEFLKNIQFVTVADPYNNGLPA</sequence>
<proteinExistence type="predicted"/>
<dbReference type="EMBL" id="MU266527">
    <property type="protein sequence ID" value="KAH7921415.1"/>
    <property type="molecule type" value="Genomic_DNA"/>
</dbReference>
<comment type="caution">
    <text evidence="1">The sequence shown here is derived from an EMBL/GenBank/DDBJ whole genome shotgun (WGS) entry which is preliminary data.</text>
</comment>
<keyword evidence="2" id="KW-1185">Reference proteome</keyword>
<dbReference type="Proteomes" id="UP000790709">
    <property type="component" value="Unassembled WGS sequence"/>
</dbReference>
<name>A0ACB8B6T9_9AGAM</name>
<gene>
    <name evidence="1" type="ORF">BV22DRAFT_1019397</name>
</gene>
<protein>
    <submittedName>
        <fullName evidence="1">Uncharacterized protein</fullName>
    </submittedName>
</protein>
<evidence type="ECO:0000313" key="1">
    <source>
        <dbReference type="EMBL" id="KAH7921415.1"/>
    </source>
</evidence>